<organism evidence="2 3">
    <name type="scientific">Sphingomonas quercus</name>
    <dbReference type="NCBI Taxonomy" id="2842451"/>
    <lineage>
        <taxon>Bacteria</taxon>
        <taxon>Pseudomonadati</taxon>
        <taxon>Pseudomonadota</taxon>
        <taxon>Alphaproteobacteria</taxon>
        <taxon>Sphingomonadales</taxon>
        <taxon>Sphingomonadaceae</taxon>
        <taxon>Sphingomonas</taxon>
    </lineage>
</organism>
<evidence type="ECO:0000256" key="1">
    <source>
        <dbReference type="SAM" id="Phobius"/>
    </source>
</evidence>
<reference evidence="2 3" key="1">
    <citation type="submission" date="2021-06" db="EMBL/GenBank/DDBJ databases">
        <title>Sphingomonas sp. XMGL2, whole genome shotgun sequencing project.</title>
        <authorList>
            <person name="Zhao G."/>
            <person name="Shen L."/>
        </authorList>
    </citation>
    <scope>NUCLEOTIDE SEQUENCE [LARGE SCALE GENOMIC DNA]</scope>
    <source>
        <strain evidence="2 3">XMGL2</strain>
    </source>
</reference>
<dbReference type="Proteomes" id="UP000776276">
    <property type="component" value="Unassembled WGS sequence"/>
</dbReference>
<dbReference type="EMBL" id="JAHKRT010000001">
    <property type="protein sequence ID" value="MBU3076468.1"/>
    <property type="molecule type" value="Genomic_DNA"/>
</dbReference>
<keyword evidence="1" id="KW-0812">Transmembrane</keyword>
<keyword evidence="1" id="KW-0472">Membrane</keyword>
<name>A0ABS6BDS6_9SPHN</name>
<sequence>MIHVTLAITEFVMLMLSALLGAVLSVGGWLLIGGAALWGCWRLVRRKR</sequence>
<gene>
    <name evidence="2" type="ORF">KOF26_01210</name>
</gene>
<protein>
    <submittedName>
        <fullName evidence="2">Uncharacterized protein</fullName>
    </submittedName>
</protein>
<feature type="transmembrane region" description="Helical" evidence="1">
    <location>
        <begin position="12"/>
        <end position="41"/>
    </location>
</feature>
<evidence type="ECO:0000313" key="2">
    <source>
        <dbReference type="EMBL" id="MBU3076468.1"/>
    </source>
</evidence>
<keyword evidence="3" id="KW-1185">Reference proteome</keyword>
<comment type="caution">
    <text evidence="2">The sequence shown here is derived from an EMBL/GenBank/DDBJ whole genome shotgun (WGS) entry which is preliminary data.</text>
</comment>
<keyword evidence="1" id="KW-1133">Transmembrane helix</keyword>
<proteinExistence type="predicted"/>
<evidence type="ECO:0000313" key="3">
    <source>
        <dbReference type="Proteomes" id="UP000776276"/>
    </source>
</evidence>
<dbReference type="RefSeq" id="WP_216318712.1">
    <property type="nucleotide sequence ID" value="NZ_JAHKRT010000001.1"/>
</dbReference>
<accession>A0ABS6BDS6</accession>